<keyword evidence="2" id="KW-0547">Nucleotide-binding</keyword>
<dbReference type="EMBL" id="CP067140">
    <property type="protein sequence ID" value="WCR02953.1"/>
    <property type="molecule type" value="Genomic_DNA"/>
</dbReference>
<accession>A0ABY7S7K2</accession>
<gene>
    <name evidence="2" type="ORF">JHX88_19450</name>
</gene>
<reference evidence="2 3" key="1">
    <citation type="submission" date="2021-01" db="EMBL/GenBank/DDBJ databases">
        <title>Biogeographic distribution of Paracoccus.</title>
        <authorList>
            <person name="Hollensteiner J."/>
            <person name="Leineberger J."/>
            <person name="Brinkhoff T."/>
            <person name="Daniel R."/>
        </authorList>
    </citation>
    <scope>NUCLEOTIDE SEQUENCE [LARGE SCALE GENOMIC DNA]</scope>
    <source>
        <strain evidence="2 3">DSM 18447</strain>
    </source>
</reference>
<keyword evidence="3" id="KW-1185">Reference proteome</keyword>
<dbReference type="RefSeq" id="WP_084203327.1">
    <property type="nucleotide sequence ID" value="NZ_CP067140.1"/>
</dbReference>
<evidence type="ECO:0000313" key="3">
    <source>
        <dbReference type="Proteomes" id="UP001215549"/>
    </source>
</evidence>
<dbReference type="InterPro" id="IPR027417">
    <property type="entry name" value="P-loop_NTPase"/>
</dbReference>
<sequence length="48" mass="5272">MAVELPEGKILAFCGPNGSGKSTMLRVMRGAAWRRFRHGRDRGKLVAS</sequence>
<evidence type="ECO:0000259" key="1">
    <source>
        <dbReference type="Pfam" id="PF00005"/>
    </source>
</evidence>
<dbReference type="Pfam" id="PF00005">
    <property type="entry name" value="ABC_tran"/>
    <property type="match status" value="1"/>
</dbReference>
<dbReference type="GO" id="GO:0005524">
    <property type="term" value="F:ATP binding"/>
    <property type="evidence" value="ECO:0007669"/>
    <property type="project" value="UniProtKB-KW"/>
</dbReference>
<dbReference type="Gene3D" id="3.40.50.300">
    <property type="entry name" value="P-loop containing nucleotide triphosphate hydrolases"/>
    <property type="match status" value="1"/>
</dbReference>
<organism evidence="2 3">
    <name type="scientific">Paracoccus saliphilus</name>
    <dbReference type="NCBI Taxonomy" id="405559"/>
    <lineage>
        <taxon>Bacteria</taxon>
        <taxon>Pseudomonadati</taxon>
        <taxon>Pseudomonadota</taxon>
        <taxon>Alphaproteobacteria</taxon>
        <taxon>Rhodobacterales</taxon>
        <taxon>Paracoccaceae</taxon>
        <taxon>Paracoccus</taxon>
    </lineage>
</organism>
<dbReference type="InterPro" id="IPR003439">
    <property type="entry name" value="ABC_transporter-like_ATP-bd"/>
</dbReference>
<evidence type="ECO:0000313" key="2">
    <source>
        <dbReference type="EMBL" id="WCR02953.1"/>
    </source>
</evidence>
<proteinExistence type="predicted"/>
<dbReference type="SUPFAM" id="SSF52540">
    <property type="entry name" value="P-loop containing nucleoside triphosphate hydrolases"/>
    <property type="match status" value="1"/>
</dbReference>
<protein>
    <submittedName>
        <fullName evidence="2">ATP-binding cassette domain-containing protein</fullName>
    </submittedName>
</protein>
<keyword evidence="2" id="KW-0067">ATP-binding</keyword>
<feature type="domain" description="ABC transporter" evidence="1">
    <location>
        <begin position="3"/>
        <end position="32"/>
    </location>
</feature>
<dbReference type="Proteomes" id="UP001215549">
    <property type="component" value="Chromosome"/>
</dbReference>
<name>A0ABY7S7K2_9RHOB</name>